<proteinExistence type="predicted"/>
<dbReference type="Proteomes" id="UP001065593">
    <property type="component" value="Unassembled WGS sequence"/>
</dbReference>
<sequence>MKANIQHKDSVFSLYLSDSKRLIDVYNAVQNENYALDTPVEINTLENVLYKDRINDVSFVLDGKFVILVEHQSTICTNMPLRMLMYIGRLYEKMTIGDNIYGSTPIRLPAPEFLVLYNGEENLPKEQIISLSDTFKDAPHINTLDLSVKVININYGQNDAILEKSSTLKHYGFFIYTVQQYRKEGLPLADAIHQAVQECKRQGIMQEFLEQHASEVENMLLHEWSLEEQLQFSKQEGIRKGIEREKFEIAKNLIAKGLDNSFIMDVTHLTNEQINQLRTEM</sequence>
<gene>
    <name evidence="1" type="ORF">LYSBPC_14650</name>
</gene>
<dbReference type="PANTHER" id="PTHR34611">
    <property type="match status" value="1"/>
</dbReference>
<evidence type="ECO:0000313" key="2">
    <source>
        <dbReference type="Proteomes" id="UP001065593"/>
    </source>
</evidence>
<dbReference type="PANTHER" id="PTHR34611:SF2">
    <property type="entry name" value="INACTIVE RECOMBINATION-PROMOTING NUCLEASE-LIKE PROTEIN RPNE-RELATED"/>
    <property type="match status" value="1"/>
</dbReference>
<protein>
    <recommendedName>
        <fullName evidence="3">Transposase (putative) YhgA-like domain-containing protein</fullName>
    </recommendedName>
</protein>
<reference evidence="1" key="1">
    <citation type="submission" date="2022-08" db="EMBL/GenBank/DDBJ databases">
        <title>Draft genome sequence of Lysinibacillus sp. strain KH24.</title>
        <authorList>
            <person name="Kanbe H."/>
            <person name="Itoh H."/>
        </authorList>
    </citation>
    <scope>NUCLEOTIDE SEQUENCE</scope>
    <source>
        <strain evidence="1">KH24</strain>
    </source>
</reference>
<dbReference type="RefSeq" id="WP_264988106.1">
    <property type="nucleotide sequence ID" value="NZ_BRZA01000002.1"/>
</dbReference>
<evidence type="ECO:0000313" key="1">
    <source>
        <dbReference type="EMBL" id="GLC88338.1"/>
    </source>
</evidence>
<dbReference type="EMBL" id="BRZA01000002">
    <property type="protein sequence ID" value="GLC88338.1"/>
    <property type="molecule type" value="Genomic_DNA"/>
</dbReference>
<comment type="caution">
    <text evidence="1">The sequence shown here is derived from an EMBL/GenBank/DDBJ whole genome shotgun (WGS) entry which is preliminary data.</text>
</comment>
<accession>A0ABQ5NJP9</accession>
<evidence type="ECO:0008006" key="3">
    <source>
        <dbReference type="Google" id="ProtNLM"/>
    </source>
</evidence>
<name>A0ABQ5NJP9_9BACI</name>
<dbReference type="InterPro" id="IPR051699">
    <property type="entry name" value="Rpn/YhgA-like_nuclease"/>
</dbReference>
<organism evidence="1 2">
    <name type="scientific">Lysinibacillus piscis</name>
    <dbReference type="NCBI Taxonomy" id="2518931"/>
    <lineage>
        <taxon>Bacteria</taxon>
        <taxon>Bacillati</taxon>
        <taxon>Bacillota</taxon>
        <taxon>Bacilli</taxon>
        <taxon>Bacillales</taxon>
        <taxon>Bacillaceae</taxon>
        <taxon>Lysinibacillus</taxon>
    </lineage>
</organism>
<keyword evidence="2" id="KW-1185">Reference proteome</keyword>